<sequence length="278" mass="31265">MNDEDYESTVLILMLALAAEGQRERRERQRGQHYLTRDDLHPEPRYGTAWEAIYGGGNDRAFITTTGFDVRCFHYLLSYFEPRWNAAPIPRNDVDTDGESRPDRRSLSPTAALALVLHYLSSTMPEYSLQQIFAVTPSVCTRYLAFAMEILLDAFKVIPEAAISWLVEDSEFGDYAAMIELHHPLLQKGFCFVDGVNIPVAESEVDDIQNAYYNGWTCSHYCSNVSAFAPVGCLIWCSVNGPGSWHDAAMARGLYDKLVNRTPEGYYAFADSISPQSS</sequence>
<accession>A0A6A3NYA4</accession>
<evidence type="ECO:0008006" key="3">
    <source>
        <dbReference type="Google" id="ProtNLM"/>
    </source>
</evidence>
<dbReference type="Proteomes" id="UP000429607">
    <property type="component" value="Unassembled WGS sequence"/>
</dbReference>
<evidence type="ECO:0000313" key="2">
    <source>
        <dbReference type="Proteomes" id="UP000429607"/>
    </source>
</evidence>
<name>A0A6A3NYA4_9STRA</name>
<reference evidence="1 2" key="1">
    <citation type="submission" date="2018-09" db="EMBL/GenBank/DDBJ databases">
        <title>Genomic investigation of the strawberry pathogen Phytophthora fragariae indicates pathogenicity is determined by transcriptional variation in three key races.</title>
        <authorList>
            <person name="Adams T.M."/>
            <person name="Armitage A.D."/>
            <person name="Sobczyk M.K."/>
            <person name="Bates H.J."/>
            <person name="Dunwell J.M."/>
            <person name="Nellist C.F."/>
            <person name="Harrison R.J."/>
        </authorList>
    </citation>
    <scope>NUCLEOTIDE SEQUENCE [LARGE SCALE GENOMIC DNA]</scope>
    <source>
        <strain evidence="1 2">SCRP249</strain>
    </source>
</reference>
<proteinExistence type="predicted"/>
<protein>
    <recommendedName>
        <fullName evidence="3">DDE Tnp4 domain-containing protein</fullName>
    </recommendedName>
</protein>
<dbReference type="EMBL" id="QXFV01000077">
    <property type="protein sequence ID" value="KAE9050541.1"/>
    <property type="molecule type" value="Genomic_DNA"/>
</dbReference>
<organism evidence="1 2">
    <name type="scientific">Phytophthora rubi</name>
    <dbReference type="NCBI Taxonomy" id="129364"/>
    <lineage>
        <taxon>Eukaryota</taxon>
        <taxon>Sar</taxon>
        <taxon>Stramenopiles</taxon>
        <taxon>Oomycota</taxon>
        <taxon>Peronosporomycetes</taxon>
        <taxon>Peronosporales</taxon>
        <taxon>Peronosporaceae</taxon>
        <taxon>Phytophthora</taxon>
    </lineage>
</organism>
<dbReference type="PANTHER" id="PTHR48471">
    <property type="entry name" value="DDE TNP4 DOMAIN-CONTAINING PROTEIN"/>
    <property type="match status" value="1"/>
</dbReference>
<comment type="caution">
    <text evidence="1">The sequence shown here is derived from an EMBL/GenBank/DDBJ whole genome shotgun (WGS) entry which is preliminary data.</text>
</comment>
<evidence type="ECO:0000313" key="1">
    <source>
        <dbReference type="EMBL" id="KAE9050541.1"/>
    </source>
</evidence>
<dbReference type="PANTHER" id="PTHR48471:SF1">
    <property type="entry name" value="DDE TNP4 DOMAIN-CONTAINING PROTEIN"/>
    <property type="match status" value="1"/>
</dbReference>
<dbReference type="AlphaFoldDB" id="A0A6A3NYA4"/>
<gene>
    <name evidence="1" type="ORF">PR001_g2301</name>
</gene>